<keyword evidence="3" id="KW-1185">Reference proteome</keyword>
<reference evidence="2 3" key="1">
    <citation type="journal article" date="2012" name="Proc. Natl. Acad. Sci. U.S.A.">
        <title>Comparative genomics of Ceriporiopsis subvermispora and Phanerochaete chrysosporium provide insight into selective ligninolysis.</title>
        <authorList>
            <person name="Fernandez-Fueyo E."/>
            <person name="Ruiz-Duenas F.J."/>
            <person name="Ferreira P."/>
            <person name="Floudas D."/>
            <person name="Hibbett D.S."/>
            <person name="Canessa P."/>
            <person name="Larrondo L.F."/>
            <person name="James T.Y."/>
            <person name="Seelenfreund D."/>
            <person name="Lobos S."/>
            <person name="Polanco R."/>
            <person name="Tello M."/>
            <person name="Honda Y."/>
            <person name="Watanabe T."/>
            <person name="Watanabe T."/>
            <person name="Ryu J.S."/>
            <person name="Kubicek C.P."/>
            <person name="Schmoll M."/>
            <person name="Gaskell J."/>
            <person name="Hammel K.E."/>
            <person name="St John F.J."/>
            <person name="Vanden Wymelenberg A."/>
            <person name="Sabat G."/>
            <person name="Splinter BonDurant S."/>
            <person name="Syed K."/>
            <person name="Yadav J.S."/>
            <person name="Doddapaneni H."/>
            <person name="Subramanian V."/>
            <person name="Lavin J.L."/>
            <person name="Oguiza J.A."/>
            <person name="Perez G."/>
            <person name="Pisabarro A.G."/>
            <person name="Ramirez L."/>
            <person name="Santoyo F."/>
            <person name="Master E."/>
            <person name="Coutinho P.M."/>
            <person name="Henrissat B."/>
            <person name="Lombard V."/>
            <person name="Magnuson J.K."/>
            <person name="Kuees U."/>
            <person name="Hori C."/>
            <person name="Igarashi K."/>
            <person name="Samejima M."/>
            <person name="Held B.W."/>
            <person name="Barry K.W."/>
            <person name="LaButti K.M."/>
            <person name="Lapidus A."/>
            <person name="Lindquist E.A."/>
            <person name="Lucas S.M."/>
            <person name="Riley R."/>
            <person name="Salamov A.A."/>
            <person name="Hoffmeister D."/>
            <person name="Schwenk D."/>
            <person name="Hadar Y."/>
            <person name="Yarden O."/>
            <person name="de Vries R.P."/>
            <person name="Wiebenga A."/>
            <person name="Stenlid J."/>
            <person name="Eastwood D."/>
            <person name="Grigoriev I.V."/>
            <person name="Berka R.M."/>
            <person name="Blanchette R.A."/>
            <person name="Kersten P."/>
            <person name="Martinez A.T."/>
            <person name="Vicuna R."/>
            <person name="Cullen D."/>
        </authorList>
    </citation>
    <scope>NUCLEOTIDE SEQUENCE [LARGE SCALE GENOMIC DNA]</scope>
    <source>
        <strain evidence="2 3">B</strain>
    </source>
</reference>
<dbReference type="HOGENOM" id="CLU_1283121_0_0_1"/>
<feature type="compositionally biased region" description="Basic and acidic residues" evidence="1">
    <location>
        <begin position="83"/>
        <end position="100"/>
    </location>
</feature>
<dbReference type="AlphaFoldDB" id="M2PUL7"/>
<dbReference type="Proteomes" id="UP000016930">
    <property type="component" value="Unassembled WGS sequence"/>
</dbReference>
<protein>
    <submittedName>
        <fullName evidence="2">Uncharacterized protein</fullName>
    </submittedName>
</protein>
<organism evidence="2 3">
    <name type="scientific">Ceriporiopsis subvermispora (strain B)</name>
    <name type="common">White-rot fungus</name>
    <name type="synonym">Gelatoporia subvermispora</name>
    <dbReference type="NCBI Taxonomy" id="914234"/>
    <lineage>
        <taxon>Eukaryota</taxon>
        <taxon>Fungi</taxon>
        <taxon>Dikarya</taxon>
        <taxon>Basidiomycota</taxon>
        <taxon>Agaricomycotina</taxon>
        <taxon>Agaricomycetes</taxon>
        <taxon>Polyporales</taxon>
        <taxon>Gelatoporiaceae</taxon>
        <taxon>Gelatoporia</taxon>
    </lineage>
</organism>
<proteinExistence type="predicted"/>
<evidence type="ECO:0000313" key="2">
    <source>
        <dbReference type="EMBL" id="EMD40414.1"/>
    </source>
</evidence>
<dbReference type="EMBL" id="KB445792">
    <property type="protein sequence ID" value="EMD40414.1"/>
    <property type="molecule type" value="Genomic_DNA"/>
</dbReference>
<sequence>MDRQPARQGGPRFPTCPNWQLSLLPARTTFANTLLASLAAQQARSFSDVSSRDYSSKLPGGPALHHARRDRTPRLPATGRTVSDARAHVPRAAGERERASQKHLPLAARAWAALSHRHTIAELPRAPISPFAITPSSLLSVLSLRLVLFRISLALWQNTRKVVERRAGASDPTLVLNRISRAVIASVQNAAPGTPPIRLLRLVPHRLPVPARLPM</sequence>
<evidence type="ECO:0000256" key="1">
    <source>
        <dbReference type="SAM" id="MobiDB-lite"/>
    </source>
</evidence>
<feature type="region of interest" description="Disordered" evidence="1">
    <location>
        <begin position="49"/>
        <end position="100"/>
    </location>
</feature>
<accession>M2PUL7</accession>
<name>M2PUL7_CERS8</name>
<gene>
    <name evidence="2" type="ORF">CERSUDRAFT_91136</name>
</gene>
<evidence type="ECO:0000313" key="3">
    <source>
        <dbReference type="Proteomes" id="UP000016930"/>
    </source>
</evidence>